<accession>A0A510E622</accession>
<accession>A0A510DY10</accession>
<reference evidence="3 4" key="2">
    <citation type="journal article" date="2020" name="Int. J. Syst. Evol. Microbiol.">
        <title>Sulfuracidifex tepidarius gen. nov., sp. nov. and transfer of Sulfolobus metallicus Huber and Stetter 1992 to the genus Sulfuracidifex as Sulfuracidifex metallicus comb. nov.</title>
        <authorList>
            <person name="Itoh T."/>
            <person name="Miura T."/>
            <person name="Sakai H.D."/>
            <person name="Kato S."/>
            <person name="Ohkuma M."/>
            <person name="Takashina T."/>
        </authorList>
    </citation>
    <scope>NUCLEOTIDE SEQUENCE</scope>
    <source>
        <strain evidence="2 4">IC-006</strain>
        <strain evidence="3">IC-007</strain>
    </source>
</reference>
<keyword evidence="1" id="KW-1133">Transmembrane helix</keyword>
<gene>
    <name evidence="2" type="ORF">IC006_2430</name>
    <name evidence="3" type="ORF">IC007_2432</name>
</gene>
<dbReference type="Proteomes" id="UP000325030">
    <property type="component" value="Chromosome"/>
</dbReference>
<evidence type="ECO:0000313" key="5">
    <source>
        <dbReference type="Proteomes" id="UP000325030"/>
    </source>
</evidence>
<evidence type="ECO:0000313" key="3">
    <source>
        <dbReference type="EMBL" id="BBG27877.1"/>
    </source>
</evidence>
<dbReference type="STRING" id="1294262.GCA_001316085_02865"/>
<dbReference type="EMBL" id="AP018929">
    <property type="protein sequence ID" value="BBG25095.1"/>
    <property type="molecule type" value="Genomic_DNA"/>
</dbReference>
<name>A0A510E622_9CREN</name>
<keyword evidence="1" id="KW-0472">Membrane</keyword>
<sequence length="74" mass="8149">MSLVSNDYTSVINFALTLLSLSPVVIALPAIFTGILVNNKKIMGKYTYGRKRSIIYFLTIEIILVRGIIGILSS</sequence>
<reference evidence="5" key="1">
    <citation type="submission" date="2018-09" db="EMBL/GenBank/DDBJ databases">
        <title>Complete Genome Sequencing of Sulfolobus sp. JCM 16834.</title>
        <authorList>
            <person name="Kato S."/>
            <person name="Itoh T."/>
            <person name="Ohkuma M."/>
        </authorList>
    </citation>
    <scope>NUCLEOTIDE SEQUENCE [LARGE SCALE GENOMIC DNA]</scope>
    <source>
        <strain evidence="5">IC-007</strain>
    </source>
</reference>
<keyword evidence="1" id="KW-0812">Transmembrane</keyword>
<evidence type="ECO:0000313" key="4">
    <source>
        <dbReference type="Proteomes" id="UP000322983"/>
    </source>
</evidence>
<evidence type="ECO:0000313" key="2">
    <source>
        <dbReference type="EMBL" id="BBG25095.1"/>
    </source>
</evidence>
<protein>
    <submittedName>
        <fullName evidence="3">Uncharacterized protein</fullName>
    </submittedName>
</protein>
<proteinExistence type="predicted"/>
<dbReference type="AlphaFoldDB" id="A0A510E622"/>
<dbReference type="Proteomes" id="UP000322983">
    <property type="component" value="Chromosome"/>
</dbReference>
<dbReference type="EMBL" id="AP018930">
    <property type="protein sequence ID" value="BBG27877.1"/>
    <property type="molecule type" value="Genomic_DNA"/>
</dbReference>
<evidence type="ECO:0000256" key="1">
    <source>
        <dbReference type="SAM" id="Phobius"/>
    </source>
</evidence>
<dbReference type="RefSeq" id="WP_218185057.1">
    <property type="nucleotide sequence ID" value="NZ_AP018930.1"/>
</dbReference>
<feature type="transmembrane region" description="Helical" evidence="1">
    <location>
        <begin position="53"/>
        <end position="72"/>
    </location>
</feature>
<organism evidence="3 5">
    <name type="scientific">Sulfuracidifex tepidarius</name>
    <dbReference type="NCBI Taxonomy" id="1294262"/>
    <lineage>
        <taxon>Archaea</taxon>
        <taxon>Thermoproteota</taxon>
        <taxon>Thermoprotei</taxon>
        <taxon>Sulfolobales</taxon>
        <taxon>Sulfolobaceae</taxon>
        <taxon>Sulfuracidifex</taxon>
    </lineage>
</organism>
<feature type="transmembrane region" description="Helical" evidence="1">
    <location>
        <begin position="12"/>
        <end position="32"/>
    </location>
</feature>
<dbReference type="KEGG" id="step:IC006_2430"/>
<keyword evidence="4" id="KW-1185">Reference proteome</keyword>
<dbReference type="GeneID" id="41718727"/>